<comment type="pathway">
    <text evidence="1 5">Carotenoid biosynthesis.</text>
</comment>
<reference evidence="7 8" key="1">
    <citation type="submission" date="2023-11" db="EMBL/GenBank/DDBJ databases">
        <title>Bacillus jintuensis, isolated from a mudflat on the Beibu Gulf coast.</title>
        <authorList>
            <person name="Li M."/>
        </authorList>
    </citation>
    <scope>NUCLEOTIDE SEQUENCE [LARGE SCALE GENOMIC DNA]</scope>
    <source>
        <strain evidence="7 8">31A1R</strain>
    </source>
</reference>
<evidence type="ECO:0000313" key="7">
    <source>
        <dbReference type="EMBL" id="MDZ5470290.1"/>
    </source>
</evidence>
<keyword evidence="3 5" id="KW-0560">Oxidoreductase</keyword>
<dbReference type="PRINTS" id="PR00419">
    <property type="entry name" value="ADXRDTASE"/>
</dbReference>
<keyword evidence="2 5" id="KW-0125">Carotenoid biosynthesis</keyword>
<dbReference type="NCBIfam" id="TIGR02734">
    <property type="entry name" value="crtI_fam"/>
    <property type="match status" value="1"/>
</dbReference>
<accession>A0ABU5IT03</accession>
<dbReference type="Proteomes" id="UP001290455">
    <property type="component" value="Unassembled WGS sequence"/>
</dbReference>
<name>A0ABU5IT03_9BACI</name>
<dbReference type="Gene3D" id="3.50.50.60">
    <property type="entry name" value="FAD/NAD(P)-binding domain"/>
    <property type="match status" value="2"/>
</dbReference>
<evidence type="ECO:0000256" key="1">
    <source>
        <dbReference type="ARBA" id="ARBA00004829"/>
    </source>
</evidence>
<dbReference type="PANTHER" id="PTHR43734">
    <property type="entry name" value="PHYTOENE DESATURASE"/>
    <property type="match status" value="1"/>
</dbReference>
<dbReference type="PANTHER" id="PTHR43734:SF1">
    <property type="entry name" value="PHYTOENE DESATURASE"/>
    <property type="match status" value="1"/>
</dbReference>
<organism evidence="7 8">
    <name type="scientific">Robertmurraya mangrovi</name>
    <dbReference type="NCBI Taxonomy" id="3098077"/>
    <lineage>
        <taxon>Bacteria</taxon>
        <taxon>Bacillati</taxon>
        <taxon>Bacillota</taxon>
        <taxon>Bacilli</taxon>
        <taxon>Bacillales</taxon>
        <taxon>Bacillaceae</taxon>
        <taxon>Robertmurraya</taxon>
    </lineage>
</organism>
<keyword evidence="8" id="KW-1185">Reference proteome</keyword>
<dbReference type="InterPro" id="IPR036188">
    <property type="entry name" value="FAD/NAD-bd_sf"/>
</dbReference>
<dbReference type="RefSeq" id="WP_322444598.1">
    <property type="nucleotide sequence ID" value="NZ_JAXOFX010000001.1"/>
</dbReference>
<dbReference type="InterPro" id="IPR002937">
    <property type="entry name" value="Amino_oxidase"/>
</dbReference>
<dbReference type="EMBL" id="JAXOFX010000001">
    <property type="protein sequence ID" value="MDZ5470290.1"/>
    <property type="molecule type" value="Genomic_DNA"/>
</dbReference>
<dbReference type="Pfam" id="PF01593">
    <property type="entry name" value="Amino_oxidase"/>
    <property type="match status" value="1"/>
</dbReference>
<evidence type="ECO:0000259" key="6">
    <source>
        <dbReference type="Pfam" id="PF01593"/>
    </source>
</evidence>
<evidence type="ECO:0000256" key="4">
    <source>
        <dbReference type="ARBA" id="ARBA00038322"/>
    </source>
</evidence>
<comment type="similarity">
    <text evidence="4">Belongs to the carotenoid/retinoid oxidoreductase family. CrtN subfamily.</text>
</comment>
<proteinExistence type="inferred from homology"/>
<evidence type="ECO:0000313" key="8">
    <source>
        <dbReference type="Proteomes" id="UP001290455"/>
    </source>
</evidence>
<evidence type="ECO:0000256" key="2">
    <source>
        <dbReference type="ARBA" id="ARBA00022746"/>
    </source>
</evidence>
<dbReference type="SUPFAM" id="SSF51905">
    <property type="entry name" value="FAD/NAD(P)-binding domain"/>
    <property type="match status" value="1"/>
</dbReference>
<evidence type="ECO:0000256" key="5">
    <source>
        <dbReference type="RuleBase" id="RU362075"/>
    </source>
</evidence>
<feature type="domain" description="Amine oxidase" evidence="6">
    <location>
        <begin position="10"/>
        <end position="463"/>
    </location>
</feature>
<sequence length="496" mass="56453">MRVAIIGGGIGGMTTALLLSKRGVDVTIFEKEDHLGGRLSFVEEDGFRVDKGPTIVLLPEMIKEILSEAGVDSSSYELIKCDPLYRIHYPNGTDYIKYADPKQQIKEIQEKFPRDVDGFIQFMKDMDVRFKLGKKKILEKSFIRQSDFWNKETIQTLVKLKAYKNVFKQLSQYFNDERLMISYALQTLYIGGNPLSTPAIYSLVSYSEHEHGIYYIKGGYASIVQVLEKELRKRNVTIRLNSRVENIETRGFKAEHINVDGKKESFDQFVLNGDFPIAEKQLLQREQNYTPSSGCLLLYFGLDKIYEDQLPHQFFIGENFVDSMKDIFERKQIPTHPSYYTFNPTVIDTTLAPSNQSVLYVLVPVPSGSHINWSVQGRLLAERVINHMEENGFKQIRKHIKWQKIRTPGDAIYEGLFSGGSFGIAPTLFQSGVFRPQLKPFKEDNIFAVGASVHPGGGVPIVMQGAKLLADYLLREDIHNTEREEVSYVGSNSKGI</sequence>
<dbReference type="EC" id="1.-.-.-" evidence="7"/>
<gene>
    <name evidence="7" type="primary">crtI</name>
    <name evidence="7" type="ORF">SM124_00880</name>
</gene>
<dbReference type="GO" id="GO:0016491">
    <property type="term" value="F:oxidoreductase activity"/>
    <property type="evidence" value="ECO:0007669"/>
    <property type="project" value="UniProtKB-KW"/>
</dbReference>
<comment type="caution">
    <text evidence="7">The sequence shown here is derived from an EMBL/GenBank/DDBJ whole genome shotgun (WGS) entry which is preliminary data.</text>
</comment>
<evidence type="ECO:0000256" key="3">
    <source>
        <dbReference type="ARBA" id="ARBA00023002"/>
    </source>
</evidence>
<dbReference type="InterPro" id="IPR014105">
    <property type="entry name" value="Carotenoid/retinoid_OxRdtase"/>
</dbReference>
<protein>
    <submittedName>
        <fullName evidence="7">Phytoene desaturase family protein</fullName>
        <ecNumber evidence="7">1.-.-.-</ecNumber>
    </submittedName>
</protein>